<dbReference type="VEuPathDB" id="TriTrypDB:ECC02_002763"/>
<dbReference type="VEuPathDB" id="TriTrypDB:TcBrA4_0058820"/>
<dbReference type="EMBL" id="PRFA01000002">
    <property type="protein sequence ID" value="PWV02754.1"/>
    <property type="molecule type" value="Genomic_DNA"/>
</dbReference>
<accession>A0A2V2W866</accession>
<organism evidence="2 3">
    <name type="scientific">Trypanosoma cruzi</name>
    <dbReference type="NCBI Taxonomy" id="5693"/>
    <lineage>
        <taxon>Eukaryota</taxon>
        <taxon>Discoba</taxon>
        <taxon>Euglenozoa</taxon>
        <taxon>Kinetoplastea</taxon>
        <taxon>Metakinetoplastina</taxon>
        <taxon>Trypanosomatida</taxon>
        <taxon>Trypanosomatidae</taxon>
        <taxon>Trypanosoma</taxon>
        <taxon>Schizotrypanum</taxon>
    </lineage>
</organism>
<feature type="transmembrane region" description="Helical" evidence="1">
    <location>
        <begin position="78"/>
        <end position="100"/>
    </location>
</feature>
<feature type="transmembrane region" description="Helical" evidence="1">
    <location>
        <begin position="106"/>
        <end position="123"/>
    </location>
</feature>
<dbReference type="VEuPathDB" id="TriTrypDB:TcCLB.504153.250"/>
<reference evidence="2 3" key="1">
    <citation type="journal article" date="2018" name="Microb. Genom.">
        <title>Expanding an expanded genome: long-read sequencing of Trypanosoma cruzi.</title>
        <authorList>
            <person name="Berna L."/>
            <person name="Rodriguez M."/>
            <person name="Chiribao M.L."/>
            <person name="Parodi-Talice A."/>
            <person name="Pita S."/>
            <person name="Rijo G."/>
            <person name="Alvarez-Valin F."/>
            <person name="Robello C."/>
        </authorList>
    </citation>
    <scope>NUCLEOTIDE SEQUENCE [LARGE SCALE GENOMIC DNA]</scope>
    <source>
        <strain evidence="2 3">Dm28c</strain>
    </source>
</reference>
<dbReference type="VEuPathDB" id="TriTrypDB:TCDM_01563"/>
<dbReference type="VEuPathDB" id="TriTrypDB:C4B63_2g436"/>
<gene>
    <name evidence="2" type="ORF">C4B63_2g436</name>
</gene>
<dbReference type="VEuPathDB" id="TriTrypDB:TCSYLVIO_005572"/>
<dbReference type="VEuPathDB" id="TriTrypDB:C3747_1g466"/>
<dbReference type="Proteomes" id="UP000246121">
    <property type="component" value="Unassembled WGS sequence"/>
</dbReference>
<sequence length="392" mass="42896">MVSDEGFAAECVIKVLRGVSWTVVGGYGVALCYRFGVFRKVFPKSTVNTIESVVEKVKKRTEPLGDARRYTIARLHLIHVYFLSSLGIMVAAAGGATFFAFPKVPIILPIALTLVPSTLLLLLPKGMMLYAGRVACLLTSCFAFGYSFGPVGWIAWDSLGVFLTVMVSTMAGLCVPLFLTRGMISYVLSSQLLSCTLSLAAVTTLPLVLRSEGVRPAVSFPFASKSVTTPSSNLELLLRADVNVLLTLQLLSNWGINLLHTLPTIVRFVRWKGDEGELLDCVDPLKESICICAGAAYVMWRSFRWACRRLLIAVAKDDTKGTSKEVQDQWGHFAKLSFRTQHVSGVSASVLLVLWYVRAVSELQRGETVATLEALRLVCAHVSPVGLLVRRM</sequence>
<feature type="transmembrane region" description="Helical" evidence="1">
    <location>
        <begin position="135"/>
        <end position="155"/>
    </location>
</feature>
<keyword evidence="1" id="KW-0472">Membrane</keyword>
<dbReference type="VEuPathDB" id="TriTrypDB:Tc_MARK_6232"/>
<proteinExistence type="predicted"/>
<protein>
    <submittedName>
        <fullName evidence="2">Present in the outer mitochondrial membrane proteome 11</fullName>
    </submittedName>
</protein>
<keyword evidence="1" id="KW-0812">Transmembrane</keyword>
<comment type="caution">
    <text evidence="2">The sequence shown here is derived from an EMBL/GenBank/DDBJ whole genome shotgun (WGS) entry which is preliminary data.</text>
</comment>
<dbReference type="VEuPathDB" id="TriTrypDB:TcYC6_0072670"/>
<dbReference type="AlphaFoldDB" id="A0A2V2W866"/>
<dbReference type="VEuPathDB" id="TriTrypDB:TcG_04097"/>
<keyword evidence="1" id="KW-1133">Transmembrane helix</keyword>
<evidence type="ECO:0000256" key="1">
    <source>
        <dbReference type="SAM" id="Phobius"/>
    </source>
</evidence>
<evidence type="ECO:0000313" key="2">
    <source>
        <dbReference type="EMBL" id="PWV02754.1"/>
    </source>
</evidence>
<dbReference type="VEuPathDB" id="TriTrypDB:BCY84_14592"/>
<evidence type="ECO:0000313" key="3">
    <source>
        <dbReference type="Proteomes" id="UP000246121"/>
    </source>
</evidence>
<feature type="transmembrane region" description="Helical" evidence="1">
    <location>
        <begin position="161"/>
        <end position="179"/>
    </location>
</feature>
<feature type="transmembrane region" description="Helical" evidence="1">
    <location>
        <begin position="186"/>
        <end position="209"/>
    </location>
</feature>
<dbReference type="VEuPathDB" id="TriTrypDB:TcCL_ESM12002"/>
<name>A0A2V2W866_TRYCR</name>